<feature type="signal peptide" evidence="1">
    <location>
        <begin position="1"/>
        <end position="16"/>
    </location>
</feature>
<feature type="chain" id="PRO_5041308561" evidence="1">
    <location>
        <begin position="17"/>
        <end position="192"/>
    </location>
</feature>
<gene>
    <name evidence="2" type="ORF">GBAR_LOCUS23845</name>
</gene>
<accession>A0AA35T938</accession>
<sequence length="192" mass="21775">MLRLAIVLGLAAACFAQTRPNIAETFEASGNYEYHDARGTHFGMFLVDRDQDLAMAVENTTYKVQNTSTTERFERLEICVGKSTDAIYTLRDDGKEVQCEHQPCVEILPQFWGWVANAKYKGTIKIQEVTYDEWVGTCGAGIELGLAVLPDQLNTPQWFEIQLGEQRRIYHFLKFMATTPPANDFKVPPECQ</sequence>
<proteinExistence type="predicted"/>
<keyword evidence="3" id="KW-1185">Reference proteome</keyword>
<organism evidence="2 3">
    <name type="scientific">Geodia barretti</name>
    <name type="common">Barrett's horny sponge</name>
    <dbReference type="NCBI Taxonomy" id="519541"/>
    <lineage>
        <taxon>Eukaryota</taxon>
        <taxon>Metazoa</taxon>
        <taxon>Porifera</taxon>
        <taxon>Demospongiae</taxon>
        <taxon>Heteroscleromorpha</taxon>
        <taxon>Tetractinellida</taxon>
        <taxon>Astrophorina</taxon>
        <taxon>Geodiidae</taxon>
        <taxon>Geodia</taxon>
    </lineage>
</organism>
<keyword evidence="1" id="KW-0732">Signal</keyword>
<dbReference type="EMBL" id="CASHTH010003294">
    <property type="protein sequence ID" value="CAI8042997.1"/>
    <property type="molecule type" value="Genomic_DNA"/>
</dbReference>
<protein>
    <submittedName>
        <fullName evidence="2">Uncharacterized protein</fullName>
    </submittedName>
</protein>
<dbReference type="AlphaFoldDB" id="A0AA35T938"/>
<reference evidence="2" key="1">
    <citation type="submission" date="2023-03" db="EMBL/GenBank/DDBJ databases">
        <authorList>
            <person name="Steffen K."/>
            <person name="Cardenas P."/>
        </authorList>
    </citation>
    <scope>NUCLEOTIDE SEQUENCE</scope>
</reference>
<dbReference type="Proteomes" id="UP001174909">
    <property type="component" value="Unassembled WGS sequence"/>
</dbReference>
<evidence type="ECO:0000313" key="3">
    <source>
        <dbReference type="Proteomes" id="UP001174909"/>
    </source>
</evidence>
<evidence type="ECO:0000256" key="1">
    <source>
        <dbReference type="SAM" id="SignalP"/>
    </source>
</evidence>
<evidence type="ECO:0000313" key="2">
    <source>
        <dbReference type="EMBL" id="CAI8042997.1"/>
    </source>
</evidence>
<comment type="caution">
    <text evidence="2">The sequence shown here is derived from an EMBL/GenBank/DDBJ whole genome shotgun (WGS) entry which is preliminary data.</text>
</comment>
<name>A0AA35T938_GEOBA</name>